<dbReference type="OrthoDB" id="8030796at2759"/>
<keyword evidence="1" id="KW-0732">Signal</keyword>
<sequence length="380" mass="41545">MKPIAILVVLSCALLAASVPQGYKYQQPQVVQQGQQVKQTVPLGNLRPQTPVSSSGIYSVPQAPSLGQFSVQTQQQQQQQQQIQTIQNIASPPASIGLPAPIPVQAPIALPQLQVPQPQQQPQLVSYQQPQQFVQNVQQPQQQFVQTQYVQRPAIVTKDIYIHSAPDDTEEIGQAGPGLDSGPIRKNYRIVFIKAPSQNLRYTAAALKRAQATNEEKTVIYVLSKKPDISEIQQQLQVTQSEAKVHKPEVYFIKYKTQEEAQRAQQEIQAQYDALGGATHISDEGIAPITSVSGGPLNLGSLVPQQIQSQQIVQPHIQTISQSISQPQIVQTHTTQELSHGSQQQTFVQQGGFQASSLGTGINFGASLPSRKYVPAKALK</sequence>
<evidence type="ECO:0000259" key="2">
    <source>
        <dbReference type="SMART" id="SM00690"/>
    </source>
</evidence>
<dbReference type="PANTHER" id="PTHR31927:SF2">
    <property type="entry name" value="FI07246P-RELATED"/>
    <property type="match status" value="1"/>
</dbReference>
<dbReference type="GO" id="GO:0062129">
    <property type="term" value="C:chitin-based extracellular matrix"/>
    <property type="evidence" value="ECO:0007669"/>
    <property type="project" value="TreeGrafter"/>
</dbReference>
<dbReference type="GO" id="GO:0008010">
    <property type="term" value="F:structural constituent of chitin-based larval cuticle"/>
    <property type="evidence" value="ECO:0007669"/>
    <property type="project" value="TreeGrafter"/>
</dbReference>
<dbReference type="Proteomes" id="UP000504634">
    <property type="component" value="Unplaced"/>
</dbReference>
<feature type="signal peptide" evidence="1">
    <location>
        <begin position="1"/>
        <end position="18"/>
    </location>
</feature>
<dbReference type="SMART" id="SM00690">
    <property type="entry name" value="DM5"/>
    <property type="match status" value="1"/>
</dbReference>
<reference evidence="4" key="1">
    <citation type="submission" date="2025-08" db="UniProtKB">
        <authorList>
            <consortium name="RefSeq"/>
        </authorList>
    </citation>
    <scope>IDENTIFICATION</scope>
    <source>
        <strain evidence="4">11010-0011.00</strain>
        <tissue evidence="4">Whole body</tissue>
    </source>
</reference>
<dbReference type="PANTHER" id="PTHR31927">
    <property type="entry name" value="FI07246P-RELATED-RELATED"/>
    <property type="match status" value="1"/>
</dbReference>
<proteinExistence type="predicted"/>
<gene>
    <name evidence="4" type="primary">LOC115621037</name>
</gene>
<dbReference type="GeneID" id="115621037"/>
<dbReference type="InterPro" id="IPR004145">
    <property type="entry name" value="DUF243"/>
</dbReference>
<protein>
    <submittedName>
        <fullName evidence="4">RNA polymerase II degradation factor 1</fullName>
    </submittedName>
</protein>
<accession>A0A6J2T377</accession>
<keyword evidence="3" id="KW-1185">Reference proteome</keyword>
<dbReference type="RefSeq" id="XP_030370419.1">
    <property type="nucleotide sequence ID" value="XM_030514559.1"/>
</dbReference>
<evidence type="ECO:0000313" key="4">
    <source>
        <dbReference type="RefSeq" id="XP_030370419.1"/>
    </source>
</evidence>
<feature type="domain" description="DUF243" evidence="2">
    <location>
        <begin position="154"/>
        <end position="258"/>
    </location>
</feature>
<name>A0A6J2T377_DROLE</name>
<dbReference type="Pfam" id="PF03103">
    <property type="entry name" value="DUF243"/>
    <property type="match status" value="1"/>
</dbReference>
<feature type="chain" id="PRO_5026722179" evidence="1">
    <location>
        <begin position="19"/>
        <end position="380"/>
    </location>
</feature>
<dbReference type="GO" id="GO:0040003">
    <property type="term" value="P:chitin-based cuticle development"/>
    <property type="evidence" value="ECO:0007669"/>
    <property type="project" value="TreeGrafter"/>
</dbReference>
<evidence type="ECO:0000313" key="3">
    <source>
        <dbReference type="Proteomes" id="UP000504634"/>
    </source>
</evidence>
<evidence type="ECO:0000256" key="1">
    <source>
        <dbReference type="SAM" id="SignalP"/>
    </source>
</evidence>
<organism evidence="3 4">
    <name type="scientific">Drosophila lebanonensis</name>
    <name type="common">Fruit fly</name>
    <name type="synonym">Scaptodrosophila lebanonensis</name>
    <dbReference type="NCBI Taxonomy" id="7225"/>
    <lineage>
        <taxon>Eukaryota</taxon>
        <taxon>Metazoa</taxon>
        <taxon>Ecdysozoa</taxon>
        <taxon>Arthropoda</taxon>
        <taxon>Hexapoda</taxon>
        <taxon>Insecta</taxon>
        <taxon>Pterygota</taxon>
        <taxon>Neoptera</taxon>
        <taxon>Endopterygota</taxon>
        <taxon>Diptera</taxon>
        <taxon>Brachycera</taxon>
        <taxon>Muscomorpha</taxon>
        <taxon>Ephydroidea</taxon>
        <taxon>Drosophilidae</taxon>
        <taxon>Scaptodrosophila</taxon>
    </lineage>
</organism>
<dbReference type="AlphaFoldDB" id="A0A6J2T377"/>